<evidence type="ECO:0000256" key="3">
    <source>
        <dbReference type="SAM" id="MobiDB-lite"/>
    </source>
</evidence>
<evidence type="ECO:0000313" key="5">
    <source>
        <dbReference type="EMBL" id="UWM54274.1"/>
    </source>
</evidence>
<keyword evidence="2" id="KW-0378">Hydrolase</keyword>
<dbReference type="Proteomes" id="UP001057580">
    <property type="component" value="Chromosome"/>
</dbReference>
<organism evidence="5 6">
    <name type="scientific">Salinirubellus salinus</name>
    <dbReference type="NCBI Taxonomy" id="1364945"/>
    <lineage>
        <taxon>Archaea</taxon>
        <taxon>Methanobacteriati</taxon>
        <taxon>Methanobacteriota</taxon>
        <taxon>Stenosarchaea group</taxon>
        <taxon>Halobacteria</taxon>
        <taxon>Halobacteriales</taxon>
        <taxon>Natronomonadaceae</taxon>
        <taxon>Salinirubellus</taxon>
    </lineage>
</organism>
<protein>
    <submittedName>
        <fullName evidence="5">S9 family peptidase</fullName>
    </submittedName>
</protein>
<evidence type="ECO:0000313" key="6">
    <source>
        <dbReference type="Proteomes" id="UP001057580"/>
    </source>
</evidence>
<feature type="region of interest" description="Disordered" evidence="3">
    <location>
        <begin position="1"/>
        <end position="35"/>
    </location>
</feature>
<dbReference type="PANTHER" id="PTHR43037">
    <property type="entry name" value="UNNAMED PRODUCT-RELATED"/>
    <property type="match status" value="1"/>
</dbReference>
<evidence type="ECO:0000256" key="2">
    <source>
        <dbReference type="ARBA" id="ARBA00022801"/>
    </source>
</evidence>
<evidence type="ECO:0000259" key="4">
    <source>
        <dbReference type="Pfam" id="PF00326"/>
    </source>
</evidence>
<keyword evidence="1" id="KW-0732">Signal</keyword>
<gene>
    <name evidence="5" type="ORF">N0B31_19425</name>
</gene>
<dbReference type="EMBL" id="CP104003">
    <property type="protein sequence ID" value="UWM54274.1"/>
    <property type="molecule type" value="Genomic_DNA"/>
</dbReference>
<dbReference type="GeneID" id="74944641"/>
<evidence type="ECO:0000256" key="1">
    <source>
        <dbReference type="ARBA" id="ARBA00022729"/>
    </source>
</evidence>
<reference evidence="5" key="1">
    <citation type="submission" date="2022-09" db="EMBL/GenBank/DDBJ databases">
        <title>Diverse halophilic archaea isolated from saline environments.</title>
        <authorList>
            <person name="Cui H.-L."/>
        </authorList>
    </citation>
    <scope>NUCLEOTIDE SEQUENCE</scope>
    <source>
        <strain evidence="5">ZS-35-S2</strain>
    </source>
</reference>
<dbReference type="SUPFAM" id="SSF53474">
    <property type="entry name" value="alpha/beta-Hydrolases"/>
    <property type="match status" value="1"/>
</dbReference>
<dbReference type="PANTHER" id="PTHR43037:SF5">
    <property type="entry name" value="FERULOYL ESTERASE"/>
    <property type="match status" value="1"/>
</dbReference>
<keyword evidence="6" id="KW-1185">Reference proteome</keyword>
<feature type="domain" description="Peptidase S9 prolyl oligopeptidase catalytic" evidence="4">
    <location>
        <begin position="428"/>
        <end position="577"/>
    </location>
</feature>
<dbReference type="GO" id="GO:0008236">
    <property type="term" value="F:serine-type peptidase activity"/>
    <property type="evidence" value="ECO:0007669"/>
    <property type="project" value="InterPro"/>
</dbReference>
<dbReference type="KEGG" id="ssai:N0B31_19425"/>
<dbReference type="AlphaFoldDB" id="A0A9E7UAY4"/>
<dbReference type="RefSeq" id="WP_260593274.1">
    <property type="nucleotide sequence ID" value="NZ_CP104003.1"/>
</dbReference>
<sequence length="759" mass="82981">MDGNVEAGRRPPRPGPDALYGENPTPPQLENGPGWDADPLLVAGSAAYVEGEYLYQDYVYDDHGADTRSLLSLAPSGAEGIWGPFAQPTGDLHYPNDPERYGYNAADLLEFRARPTEDGVAYRVTLNTMLESDAAAVAIGIDTTAGDPGPDHRTDWGYGLGELGAPADHVLVTWGTGAELDGEPLDDDRVSVDLERNQLEVEVPLAPAGETWRHYLAVGLWNPEWRSFKAVAVEPTENVPGGRGRQEDVPPVFNVGFRFDEPCEWDRGDLVTGALDVLTGHAPSSIGEGNWREHGQAMALAARDISGFYADVAFARLESGETDHSGVPETGYLNFLYPSRYDFGEGVDPVENVLRGTIQPYAAYVPETYEGDPVPLTVLLHSLGNCYNQYAVYTPGLLSSLAETTGGIVLIPQSRGPGRWYQREGEIDVFEAWRDLESRYEIDRDRVSVAGYSMGGFGTLMLAGQYPDLFARGFSVVGPPTEDPIEGATAGLCSAPDLLTGTLLGGQNGGWLLSIFNENPESALHVTDNLRHVPLLVWNGAADVLVPVQGPLSFARYLRRHGYRHEIDVFPVDTHLSFAIRDKWHRGPEFLASGRVERMPDRVTYRHVPELDHPDVDLIHDGAYWVHDVHTRGCQSGRIDVTSYARGYVEPERRRYRRVGRRPRQHYAKGVEWVTPATDGSGDPEGRNAIGVRMDCVEHATLYVEEVGIRPDEPLTVRVASDGPATLTLVGSFGAYELAVEGGDHTVRVDSIAAGAVTD</sequence>
<accession>A0A9E7UAY4</accession>
<dbReference type="InterPro" id="IPR029058">
    <property type="entry name" value="AB_hydrolase_fold"/>
</dbReference>
<proteinExistence type="predicted"/>
<dbReference type="GO" id="GO:0006508">
    <property type="term" value="P:proteolysis"/>
    <property type="evidence" value="ECO:0007669"/>
    <property type="project" value="InterPro"/>
</dbReference>
<dbReference type="Gene3D" id="3.40.50.1820">
    <property type="entry name" value="alpha/beta hydrolase"/>
    <property type="match status" value="1"/>
</dbReference>
<dbReference type="InterPro" id="IPR050955">
    <property type="entry name" value="Plant_Biomass_Hydrol_Est"/>
</dbReference>
<dbReference type="InterPro" id="IPR001375">
    <property type="entry name" value="Peptidase_S9_cat"/>
</dbReference>
<name>A0A9E7UAY4_9EURY</name>
<dbReference type="Pfam" id="PF00326">
    <property type="entry name" value="Peptidase_S9"/>
    <property type="match status" value="1"/>
</dbReference>